<dbReference type="EMBL" id="JABAYA010000030">
    <property type="protein sequence ID" value="KAF7728913.1"/>
    <property type="molecule type" value="Genomic_DNA"/>
</dbReference>
<dbReference type="AlphaFoldDB" id="A0A8H7EUT2"/>
<keyword evidence="2" id="KW-1185">Reference proteome</keyword>
<sequence>MSARNIVSLKFNDGRPDVVGLDKVNQILRTVGVRASTLDIPKEAKPILKESQTRPLTEEEKDHLISIFYLNKEQLLEQVKLAGRQPAVQVDGMLTEETGTGLYSKVYDTLAFDQATHKAVLENTDMDEVMTIVSGGGVIARFQVDKVGLDDPAVRMSYHGKGMHAGIMDAKQGTIVAFGHGAKEFTMRYDAPDTRYAELLGTNTWIDFSGDMPGVLDQAK</sequence>
<name>A0A8H7EUT2_9FUNG</name>
<accession>A0A8H7EUT2</accession>
<proteinExistence type="predicted"/>
<evidence type="ECO:0000313" key="2">
    <source>
        <dbReference type="Proteomes" id="UP000605846"/>
    </source>
</evidence>
<comment type="caution">
    <text evidence="1">The sequence shown here is derived from an EMBL/GenBank/DDBJ whole genome shotgun (WGS) entry which is preliminary data.</text>
</comment>
<reference evidence="1" key="1">
    <citation type="submission" date="2020-01" db="EMBL/GenBank/DDBJ databases">
        <title>Genome Sequencing of Three Apophysomyces-Like Fungal Strains Confirms a Novel Fungal Genus in the Mucoromycota with divergent Burkholderia-like Endosymbiotic Bacteria.</title>
        <authorList>
            <person name="Stajich J.E."/>
            <person name="Macias A.M."/>
            <person name="Carter-House D."/>
            <person name="Lovett B."/>
            <person name="Kasson L.R."/>
            <person name="Berry K."/>
            <person name="Grigoriev I."/>
            <person name="Chang Y."/>
            <person name="Spatafora J."/>
            <person name="Kasson M.T."/>
        </authorList>
    </citation>
    <scope>NUCLEOTIDE SEQUENCE</scope>
    <source>
        <strain evidence="1">NRRL A-21654</strain>
    </source>
</reference>
<organism evidence="1 2">
    <name type="scientific">Apophysomyces ossiformis</name>
    <dbReference type="NCBI Taxonomy" id="679940"/>
    <lineage>
        <taxon>Eukaryota</taxon>
        <taxon>Fungi</taxon>
        <taxon>Fungi incertae sedis</taxon>
        <taxon>Mucoromycota</taxon>
        <taxon>Mucoromycotina</taxon>
        <taxon>Mucoromycetes</taxon>
        <taxon>Mucorales</taxon>
        <taxon>Mucorineae</taxon>
        <taxon>Mucoraceae</taxon>
        <taxon>Apophysomyces</taxon>
    </lineage>
</organism>
<gene>
    <name evidence="1" type="ORF">EC973_005308</name>
</gene>
<dbReference type="OrthoDB" id="4933605at2759"/>
<dbReference type="Proteomes" id="UP000605846">
    <property type="component" value="Unassembled WGS sequence"/>
</dbReference>
<evidence type="ECO:0000313" key="1">
    <source>
        <dbReference type="EMBL" id="KAF7728913.1"/>
    </source>
</evidence>
<protein>
    <submittedName>
        <fullName evidence="1">Uncharacterized protein</fullName>
    </submittedName>
</protein>